<dbReference type="KEGG" id="abra:BN85302730"/>
<name>U4KSP4_9MOLU</name>
<dbReference type="Pfam" id="PF04468">
    <property type="entry name" value="PSP1"/>
    <property type="match status" value="1"/>
</dbReference>
<dbReference type="EMBL" id="FO681348">
    <property type="protein sequence ID" value="CCV65294.1"/>
    <property type="molecule type" value="Genomic_DNA"/>
</dbReference>
<dbReference type="GO" id="GO:0005737">
    <property type="term" value="C:cytoplasm"/>
    <property type="evidence" value="ECO:0007669"/>
    <property type="project" value="TreeGrafter"/>
</dbReference>
<dbReference type="HOGENOM" id="CLU_033149_2_0_14"/>
<reference evidence="2 3" key="1">
    <citation type="journal article" date="2013" name="J. Mol. Microbiol. Biotechnol.">
        <title>Analysis of the Complete Genomes of Acholeplasma brassicae , A. palmae and A. laidlawii and Their Comparison to the Obligate Parasites from ' Candidatus Phytoplasma'.</title>
        <authorList>
            <person name="Kube M."/>
            <person name="Siewert C."/>
            <person name="Migdoll A.M."/>
            <person name="Duduk B."/>
            <person name="Holz S."/>
            <person name="Rabus R."/>
            <person name="Seemuller E."/>
            <person name="Mitrovic J."/>
            <person name="Muller I."/>
            <person name="Buttner C."/>
            <person name="Reinhardt R."/>
        </authorList>
    </citation>
    <scope>NUCLEOTIDE SEQUENCE [LARGE SCALE GENOMIC DNA]</scope>
    <source>
        <strain evidence="3">0502</strain>
    </source>
</reference>
<protein>
    <submittedName>
        <fullName evidence="2">Stage 0 sporulation family protein</fullName>
    </submittedName>
</protein>
<evidence type="ECO:0000313" key="3">
    <source>
        <dbReference type="Proteomes" id="UP000032737"/>
    </source>
</evidence>
<feature type="domain" description="PSP1 C-terminal" evidence="1">
    <location>
        <begin position="60"/>
        <end position="145"/>
    </location>
</feature>
<evidence type="ECO:0000313" key="2">
    <source>
        <dbReference type="EMBL" id="CCV65294.1"/>
    </source>
</evidence>
<dbReference type="PROSITE" id="PS51411">
    <property type="entry name" value="PSP1_C"/>
    <property type="match status" value="1"/>
</dbReference>
<dbReference type="RefSeq" id="WP_030004156.1">
    <property type="nucleotide sequence ID" value="NC_022549.1"/>
</dbReference>
<dbReference type="InterPro" id="IPR007557">
    <property type="entry name" value="PSP1_C"/>
</dbReference>
<evidence type="ECO:0000259" key="1">
    <source>
        <dbReference type="PROSITE" id="PS51411"/>
    </source>
</evidence>
<dbReference type="Proteomes" id="UP000032737">
    <property type="component" value="Chromosome"/>
</dbReference>
<dbReference type="InterPro" id="IPR047767">
    <property type="entry name" value="PSP1-like"/>
</dbReference>
<gene>
    <name evidence="2" type="ORF">BN85302730</name>
</gene>
<organism evidence="2 3">
    <name type="scientific">Acholeplasma brassicae</name>
    <dbReference type="NCBI Taxonomy" id="61635"/>
    <lineage>
        <taxon>Bacteria</taxon>
        <taxon>Bacillati</taxon>
        <taxon>Mycoplasmatota</taxon>
        <taxon>Mollicutes</taxon>
        <taxon>Acholeplasmatales</taxon>
        <taxon>Acholeplasmataceae</taxon>
        <taxon>Acholeplasma</taxon>
    </lineage>
</organism>
<dbReference type="PANTHER" id="PTHR43830">
    <property type="entry name" value="PROTEIN PSP1"/>
    <property type="match status" value="1"/>
</dbReference>
<proteinExistence type="predicted"/>
<dbReference type="AlphaFoldDB" id="U4KSP4"/>
<sequence>MLVAQVQFKPAGKKYYFDPKSFDIGNGSLVVVETVRGIELGKVVGKLLEVSEEQLHSELKPVIRVASEKDIKDSEYNRSLEDNVVKVTKQLAKKNQLEMKVLAAEYTLDRDRLVVYFEAEGRVDFRQLVKDITEVFKTRIELRQVGSRDGAKFIGGIGPCGLITCCTTFIGEFDNVSIKMAKNQNLSLNPQKISGNCGKLLCCIKFENDVYEELRINMPDVGDRIMTKDGKATVLGINILRQSMRVVYEDGSYEQLLLKTYLDFKNAS</sequence>
<accession>U4KSP4</accession>
<dbReference type="STRING" id="61635.BN85302730"/>
<dbReference type="PANTHER" id="PTHR43830:SF3">
    <property type="entry name" value="PROTEIN PSP1"/>
    <property type="match status" value="1"/>
</dbReference>
<keyword evidence="3" id="KW-1185">Reference proteome</keyword>
<dbReference type="NCBIfam" id="NF041131">
    <property type="entry name" value="RicT_YaaT_fam"/>
    <property type="match status" value="1"/>
</dbReference>